<dbReference type="Gene3D" id="1.10.10.60">
    <property type="entry name" value="Homeodomain-like"/>
    <property type="match status" value="1"/>
</dbReference>
<feature type="modified residue" description="4-aspartylphosphate" evidence="6">
    <location>
        <position position="54"/>
    </location>
</feature>
<dbReference type="EMBL" id="CP154858">
    <property type="protein sequence ID" value="XDT71572.1"/>
    <property type="molecule type" value="Genomic_DNA"/>
</dbReference>
<evidence type="ECO:0000256" key="3">
    <source>
        <dbReference type="ARBA" id="ARBA00023015"/>
    </source>
</evidence>
<dbReference type="InterPro" id="IPR011006">
    <property type="entry name" value="CheY-like_superfamily"/>
</dbReference>
<dbReference type="Gene3D" id="3.40.50.300">
    <property type="entry name" value="P-loop containing nucleotide triphosphate hydrolases"/>
    <property type="match status" value="1"/>
</dbReference>
<evidence type="ECO:0000256" key="5">
    <source>
        <dbReference type="ARBA" id="ARBA00023163"/>
    </source>
</evidence>
<dbReference type="GO" id="GO:0003677">
    <property type="term" value="F:DNA binding"/>
    <property type="evidence" value="ECO:0007669"/>
    <property type="project" value="UniProtKB-KW"/>
</dbReference>
<reference evidence="9" key="1">
    <citation type="submission" date="2024-05" db="EMBL/GenBank/DDBJ databases">
        <title>Genome sequencing of novel strain.</title>
        <authorList>
            <person name="Ganbat D."/>
            <person name="Ganbat S."/>
            <person name="Lee S.-J."/>
        </authorList>
    </citation>
    <scope>NUCLEOTIDE SEQUENCE</scope>
    <source>
        <strain evidence="9">SMD15-11</strain>
    </source>
</reference>
<dbReference type="InterPro" id="IPR003593">
    <property type="entry name" value="AAA+_ATPase"/>
</dbReference>
<dbReference type="PROSITE" id="PS50045">
    <property type="entry name" value="SIGMA54_INTERACT_4"/>
    <property type="match status" value="1"/>
</dbReference>
<dbReference type="Gene3D" id="1.10.8.60">
    <property type="match status" value="1"/>
</dbReference>
<dbReference type="SMART" id="SM00448">
    <property type="entry name" value="REC"/>
    <property type="match status" value="1"/>
</dbReference>
<dbReference type="GO" id="GO:0006355">
    <property type="term" value="P:regulation of DNA-templated transcription"/>
    <property type="evidence" value="ECO:0007669"/>
    <property type="project" value="InterPro"/>
</dbReference>
<gene>
    <name evidence="9" type="ORF">AAIA72_12240</name>
</gene>
<dbReference type="Pfam" id="PF25601">
    <property type="entry name" value="AAA_lid_14"/>
    <property type="match status" value="1"/>
</dbReference>
<evidence type="ECO:0000256" key="1">
    <source>
        <dbReference type="ARBA" id="ARBA00022741"/>
    </source>
</evidence>
<evidence type="ECO:0000256" key="2">
    <source>
        <dbReference type="ARBA" id="ARBA00022840"/>
    </source>
</evidence>
<dbReference type="RefSeq" id="WP_369600599.1">
    <property type="nucleotide sequence ID" value="NZ_CP154858.1"/>
</dbReference>
<dbReference type="SUPFAM" id="SSF52540">
    <property type="entry name" value="P-loop containing nucleoside triphosphate hydrolases"/>
    <property type="match status" value="1"/>
</dbReference>
<dbReference type="AlphaFoldDB" id="A0AB39UTJ5"/>
<dbReference type="PANTHER" id="PTHR32071:SF116">
    <property type="entry name" value="TRANSCRIPTIONAL REGULATORY PROTEIN GLRR"/>
    <property type="match status" value="1"/>
</dbReference>
<dbReference type="InterPro" id="IPR025662">
    <property type="entry name" value="Sigma_54_int_dom_ATP-bd_1"/>
</dbReference>
<dbReference type="SUPFAM" id="SSF52172">
    <property type="entry name" value="CheY-like"/>
    <property type="match status" value="1"/>
</dbReference>
<keyword evidence="3" id="KW-0805">Transcription regulation</keyword>
<sequence length="446" mass="49874">MNRPRILVVDDDESLLRLLELRLFAMQFDVATARSGTEALARCQQQPFDLVLTDLRMDDLDGMELFDRLHQLNSTLPVVIMTAHGSIPEAVEATRRGVVAFLTKPIDTQDLERVLRQYARPSLADVPAGDMQILTRNDRMKTLLDTAQRVAASDVHVLITGESGTGKELMAQFIHRHSPRQQGGFVAVNCGALPEGLMEAELFGFVKGAFTGALRNRDGLFRQAAGGTLFLDEIGEMPLPLQVKLLRALQEKRIRPVGSDITLDVDVRIVSATHVDLETAVQERRFREDLYYRINVVNLHLPPLRERREDIPLLVKHFIQQAREQGQAGQVSTVADAAMQHLVEYHWPGNIRQLQNVVQRLLALCPGAVITPRLVADALGDQGAQPLPTLAQVREDAERRYLVSLLTLTEGVVSEAARIAGRNRTDLYKILNRYGLDPAHFKPRSH</sequence>
<organism evidence="9">
    <name type="scientific">Thermohahella caldifontis</name>
    <dbReference type="NCBI Taxonomy" id="3142973"/>
    <lineage>
        <taxon>Bacteria</taxon>
        <taxon>Pseudomonadati</taxon>
        <taxon>Pseudomonadota</taxon>
        <taxon>Gammaproteobacteria</taxon>
        <taxon>Oceanospirillales</taxon>
        <taxon>Hahellaceae</taxon>
        <taxon>Thermohahella</taxon>
    </lineage>
</organism>
<dbReference type="Gene3D" id="3.40.50.2300">
    <property type="match status" value="1"/>
</dbReference>
<accession>A0AB39UTJ5</accession>
<dbReference type="SUPFAM" id="SSF46689">
    <property type="entry name" value="Homeodomain-like"/>
    <property type="match status" value="1"/>
</dbReference>
<dbReference type="KEGG" id="tcd:AAIA72_12240"/>
<keyword evidence="1" id="KW-0547">Nucleotide-binding</keyword>
<dbReference type="CDD" id="cd00009">
    <property type="entry name" value="AAA"/>
    <property type="match status" value="1"/>
</dbReference>
<evidence type="ECO:0000259" key="7">
    <source>
        <dbReference type="PROSITE" id="PS50045"/>
    </source>
</evidence>
<dbReference type="FunFam" id="3.40.50.300:FF:000006">
    <property type="entry name" value="DNA-binding transcriptional regulator NtrC"/>
    <property type="match status" value="1"/>
</dbReference>
<evidence type="ECO:0000256" key="4">
    <source>
        <dbReference type="ARBA" id="ARBA00023125"/>
    </source>
</evidence>
<evidence type="ECO:0000256" key="6">
    <source>
        <dbReference type="PROSITE-ProRule" id="PRU00169"/>
    </source>
</evidence>
<keyword evidence="4" id="KW-0238">DNA-binding</keyword>
<dbReference type="PROSITE" id="PS00676">
    <property type="entry name" value="SIGMA54_INTERACT_2"/>
    <property type="match status" value="1"/>
</dbReference>
<dbReference type="GO" id="GO:0005524">
    <property type="term" value="F:ATP binding"/>
    <property type="evidence" value="ECO:0007669"/>
    <property type="project" value="UniProtKB-KW"/>
</dbReference>
<dbReference type="PROSITE" id="PS00688">
    <property type="entry name" value="SIGMA54_INTERACT_3"/>
    <property type="match status" value="1"/>
</dbReference>
<dbReference type="InterPro" id="IPR002078">
    <property type="entry name" value="Sigma_54_int"/>
</dbReference>
<dbReference type="InterPro" id="IPR025943">
    <property type="entry name" value="Sigma_54_int_dom_ATP-bd_2"/>
</dbReference>
<dbReference type="GO" id="GO:0000160">
    <property type="term" value="P:phosphorelay signal transduction system"/>
    <property type="evidence" value="ECO:0007669"/>
    <property type="project" value="InterPro"/>
</dbReference>
<proteinExistence type="predicted"/>
<dbReference type="Pfam" id="PF00072">
    <property type="entry name" value="Response_reg"/>
    <property type="match status" value="1"/>
</dbReference>
<dbReference type="InterPro" id="IPR001789">
    <property type="entry name" value="Sig_transdc_resp-reg_receiver"/>
</dbReference>
<protein>
    <submittedName>
        <fullName evidence="9">Sigma-54 dependent transcriptional regulator</fullName>
    </submittedName>
</protein>
<dbReference type="PANTHER" id="PTHR32071">
    <property type="entry name" value="TRANSCRIPTIONAL REGULATORY PROTEIN"/>
    <property type="match status" value="1"/>
</dbReference>
<dbReference type="InterPro" id="IPR009057">
    <property type="entry name" value="Homeodomain-like_sf"/>
</dbReference>
<dbReference type="InterPro" id="IPR027417">
    <property type="entry name" value="P-loop_NTPase"/>
</dbReference>
<evidence type="ECO:0000313" key="9">
    <source>
        <dbReference type="EMBL" id="XDT71572.1"/>
    </source>
</evidence>
<dbReference type="InterPro" id="IPR058031">
    <property type="entry name" value="AAA_lid_NorR"/>
</dbReference>
<dbReference type="Pfam" id="PF00158">
    <property type="entry name" value="Sigma54_activat"/>
    <property type="match status" value="1"/>
</dbReference>
<evidence type="ECO:0000259" key="8">
    <source>
        <dbReference type="PROSITE" id="PS50110"/>
    </source>
</evidence>
<dbReference type="InterPro" id="IPR025944">
    <property type="entry name" value="Sigma_54_int_dom_CS"/>
</dbReference>
<name>A0AB39UTJ5_9GAMM</name>
<keyword evidence="2" id="KW-0067">ATP-binding</keyword>
<dbReference type="SMART" id="SM00382">
    <property type="entry name" value="AAA"/>
    <property type="match status" value="1"/>
</dbReference>
<dbReference type="PROSITE" id="PS00675">
    <property type="entry name" value="SIGMA54_INTERACT_1"/>
    <property type="match status" value="1"/>
</dbReference>
<keyword evidence="5" id="KW-0804">Transcription</keyword>
<feature type="domain" description="Response regulatory" evidence="8">
    <location>
        <begin position="5"/>
        <end position="119"/>
    </location>
</feature>
<dbReference type="PROSITE" id="PS50110">
    <property type="entry name" value="RESPONSE_REGULATORY"/>
    <property type="match status" value="1"/>
</dbReference>
<keyword evidence="6" id="KW-0597">Phosphoprotein</keyword>
<feature type="domain" description="Sigma-54 factor interaction" evidence="7">
    <location>
        <begin position="133"/>
        <end position="363"/>
    </location>
</feature>